<keyword evidence="3 4" id="KW-0949">S-adenosyl-L-methionine</keyword>
<dbReference type="InterPro" id="IPR041698">
    <property type="entry name" value="Methyltransf_25"/>
</dbReference>
<comment type="caution">
    <text evidence="6">The sequence shown here is derived from an EMBL/GenBank/DDBJ whole genome shotgun (WGS) entry which is preliminary data.</text>
</comment>
<evidence type="ECO:0000259" key="5">
    <source>
        <dbReference type="Pfam" id="PF13649"/>
    </source>
</evidence>
<evidence type="ECO:0000256" key="1">
    <source>
        <dbReference type="ARBA" id="ARBA00022603"/>
    </source>
</evidence>
<comment type="function">
    <text evidence="4">Could be a S-adenosyl-L-methionine-dependent methyltransferase.</text>
</comment>
<dbReference type="InterPro" id="IPR023553">
    <property type="entry name" value="Uncharacterised_MeTfrase_YrrT"/>
</dbReference>
<name>A0A4Y8IJ00_9BACI</name>
<dbReference type="PANTHER" id="PTHR43861">
    <property type="entry name" value="TRANS-ACONITATE 2-METHYLTRANSFERASE-RELATED"/>
    <property type="match status" value="1"/>
</dbReference>
<evidence type="ECO:0000313" key="7">
    <source>
        <dbReference type="Proteomes" id="UP000297975"/>
    </source>
</evidence>
<keyword evidence="7" id="KW-1185">Reference proteome</keyword>
<dbReference type="EC" id="2.1.1.-" evidence="4"/>
<protein>
    <recommendedName>
        <fullName evidence="4">Uncharacterized methyltransferase E3U55_11395</fullName>
        <ecNumber evidence="4">2.1.1.-</ecNumber>
    </recommendedName>
</protein>
<dbReference type="AlphaFoldDB" id="A0A4Y8IJ00"/>
<dbReference type="Gene3D" id="3.40.50.150">
    <property type="entry name" value="Vaccinia Virus protein VP39"/>
    <property type="match status" value="1"/>
</dbReference>
<keyword evidence="2 4" id="KW-0808">Transferase</keyword>
<feature type="binding site" evidence="4">
    <location>
        <position position="96"/>
    </location>
    <ligand>
        <name>S-adenosyl-L-methionine</name>
        <dbReference type="ChEBI" id="CHEBI:59789"/>
    </ligand>
</feature>
<dbReference type="RefSeq" id="WP_134340573.1">
    <property type="nucleotide sequence ID" value="NZ_SOPW01000012.1"/>
</dbReference>
<evidence type="ECO:0000313" key="6">
    <source>
        <dbReference type="EMBL" id="TFB18870.1"/>
    </source>
</evidence>
<evidence type="ECO:0000256" key="3">
    <source>
        <dbReference type="ARBA" id="ARBA00022691"/>
    </source>
</evidence>
<feature type="domain" description="Methyltransferase" evidence="5">
    <location>
        <begin position="51"/>
        <end position="138"/>
    </location>
</feature>
<dbReference type="GO" id="GO:0032259">
    <property type="term" value="P:methylation"/>
    <property type="evidence" value="ECO:0007669"/>
    <property type="project" value="UniProtKB-KW"/>
</dbReference>
<sequence length="211" mass="24636">MGREFMNIFDEWADSYNDAVSGQNIEYKEVFEHYEEILDEVASKAKGKTIEFGVGTGNLFDKLINYNLDVIGVEPNEKMLQIAKHRFPDEQILDGDLINFPKSDQIDSIVSSYTFHHLTDNEKQEAFELYYDVLSHQGQVIFADTIFQDEESHQKVIRDAEEKGYSNLAKDLLREYYTTIPKLEHIIKQAGFTVRFKQLNNFVWLIHARKL</sequence>
<keyword evidence="1 4" id="KW-0489">Methyltransferase</keyword>
<accession>A0A4Y8IJ00</accession>
<dbReference type="GO" id="GO:0008757">
    <property type="term" value="F:S-adenosylmethionine-dependent methyltransferase activity"/>
    <property type="evidence" value="ECO:0007669"/>
    <property type="project" value="UniProtKB-UniRule"/>
</dbReference>
<feature type="binding site" evidence="4">
    <location>
        <position position="74"/>
    </location>
    <ligand>
        <name>S-adenosyl-L-methionine</name>
        <dbReference type="ChEBI" id="CHEBI:59789"/>
    </ligand>
</feature>
<dbReference type="Pfam" id="PF13649">
    <property type="entry name" value="Methyltransf_25"/>
    <property type="match status" value="1"/>
</dbReference>
<feature type="binding site" evidence="4">
    <location>
        <position position="53"/>
    </location>
    <ligand>
        <name>S-adenosyl-L-methionine</name>
        <dbReference type="ChEBI" id="CHEBI:59789"/>
    </ligand>
</feature>
<dbReference type="SUPFAM" id="SSF53335">
    <property type="entry name" value="S-adenosyl-L-methionine-dependent methyltransferases"/>
    <property type="match status" value="1"/>
</dbReference>
<dbReference type="EMBL" id="SOPW01000012">
    <property type="protein sequence ID" value="TFB18870.1"/>
    <property type="molecule type" value="Genomic_DNA"/>
</dbReference>
<organism evidence="6 7">
    <name type="scientific">Filobacillus milosensis</name>
    <dbReference type="NCBI Taxonomy" id="94137"/>
    <lineage>
        <taxon>Bacteria</taxon>
        <taxon>Bacillati</taxon>
        <taxon>Bacillota</taxon>
        <taxon>Bacilli</taxon>
        <taxon>Bacillales</taxon>
        <taxon>Bacillaceae</taxon>
        <taxon>Filobacillus</taxon>
    </lineage>
</organism>
<gene>
    <name evidence="6" type="ORF">E3U55_11395</name>
</gene>
<evidence type="ECO:0000256" key="2">
    <source>
        <dbReference type="ARBA" id="ARBA00022679"/>
    </source>
</evidence>
<dbReference type="OrthoDB" id="465705at2"/>
<dbReference type="HAMAP" id="MF_02100">
    <property type="entry name" value="Methyltr_YrrT"/>
    <property type="match status" value="1"/>
</dbReference>
<dbReference type="InterPro" id="IPR029063">
    <property type="entry name" value="SAM-dependent_MTases_sf"/>
</dbReference>
<proteinExistence type="inferred from homology"/>
<comment type="similarity">
    <text evidence="4">Belongs to the methyltransferase superfamily. YrrT family.</text>
</comment>
<dbReference type="Proteomes" id="UP000297975">
    <property type="component" value="Unassembled WGS sequence"/>
</dbReference>
<evidence type="ECO:0000256" key="4">
    <source>
        <dbReference type="HAMAP-Rule" id="MF_02100"/>
    </source>
</evidence>
<reference evidence="6 7" key="1">
    <citation type="submission" date="2019-03" db="EMBL/GenBank/DDBJ databases">
        <authorList>
            <person name="He R.-H."/>
        </authorList>
    </citation>
    <scope>NUCLEOTIDE SEQUENCE [LARGE SCALE GENOMIC DNA]</scope>
    <source>
        <strain evidence="7">SH 714</strain>
    </source>
</reference>